<feature type="region of interest" description="Disordered" evidence="1">
    <location>
        <begin position="787"/>
        <end position="826"/>
    </location>
</feature>
<feature type="compositionally biased region" description="Low complexity" evidence="1">
    <location>
        <begin position="297"/>
        <end position="306"/>
    </location>
</feature>
<dbReference type="GeneID" id="43587135"/>
<dbReference type="Proteomes" id="UP000322225">
    <property type="component" value="Chromosome 1"/>
</dbReference>
<accession>A0AAJ8MTU8</accession>
<feature type="region of interest" description="Disordered" evidence="1">
    <location>
        <begin position="181"/>
        <end position="254"/>
    </location>
</feature>
<feature type="compositionally biased region" description="Low complexity" evidence="1">
    <location>
        <begin position="74"/>
        <end position="88"/>
    </location>
</feature>
<feature type="compositionally biased region" description="Low complexity" evidence="1">
    <location>
        <begin position="386"/>
        <end position="404"/>
    </location>
</feature>
<reference evidence="2" key="2">
    <citation type="submission" date="2024-01" db="EMBL/GenBank/DDBJ databases">
        <title>Comparative genomics of Cryptococcus and Kwoniella reveals pathogenesis evolution and contrasting modes of karyotype evolution via chromosome fusion or intercentromeric recombination.</title>
        <authorList>
            <person name="Coelho M.A."/>
            <person name="David-Palma M."/>
            <person name="Shea T."/>
            <person name="Bowers K."/>
            <person name="McGinley-Smith S."/>
            <person name="Mohammad A.W."/>
            <person name="Gnirke A."/>
            <person name="Yurkov A.M."/>
            <person name="Nowrousian M."/>
            <person name="Sun S."/>
            <person name="Cuomo C.A."/>
            <person name="Heitman J."/>
        </authorList>
    </citation>
    <scope>NUCLEOTIDE SEQUENCE</scope>
    <source>
        <strain evidence="2">CBS 12478</strain>
    </source>
</reference>
<evidence type="ECO:0000256" key="1">
    <source>
        <dbReference type="SAM" id="MobiDB-lite"/>
    </source>
</evidence>
<dbReference type="RefSeq" id="XP_065822825.1">
    <property type="nucleotide sequence ID" value="XM_065966753.1"/>
</dbReference>
<feature type="compositionally biased region" description="Polar residues" evidence="1">
    <location>
        <begin position="654"/>
        <end position="666"/>
    </location>
</feature>
<feature type="region of interest" description="Disordered" evidence="1">
    <location>
        <begin position="1"/>
        <end position="159"/>
    </location>
</feature>
<feature type="compositionally biased region" description="Pro residues" evidence="1">
    <location>
        <begin position="376"/>
        <end position="385"/>
    </location>
</feature>
<feature type="compositionally biased region" description="Basic and acidic residues" evidence="1">
    <location>
        <begin position="427"/>
        <end position="461"/>
    </location>
</feature>
<feature type="compositionally biased region" description="Acidic residues" evidence="1">
    <location>
        <begin position="321"/>
        <end position="334"/>
    </location>
</feature>
<evidence type="ECO:0000313" key="2">
    <source>
        <dbReference type="EMBL" id="WWD15895.1"/>
    </source>
</evidence>
<feature type="region of interest" description="Disordered" evidence="1">
    <location>
        <begin position="268"/>
        <end position="491"/>
    </location>
</feature>
<feature type="region of interest" description="Disordered" evidence="1">
    <location>
        <begin position="546"/>
        <end position="696"/>
    </location>
</feature>
<feature type="compositionally biased region" description="Polar residues" evidence="1">
    <location>
        <begin position="630"/>
        <end position="639"/>
    </location>
</feature>
<feature type="compositionally biased region" description="Polar residues" evidence="1">
    <location>
        <begin position="118"/>
        <end position="135"/>
    </location>
</feature>
<gene>
    <name evidence="2" type="ORF">CI109_100319</name>
</gene>
<name>A0AAJ8MTU8_9TREE</name>
<feature type="compositionally biased region" description="Basic residues" evidence="1">
    <location>
        <begin position="226"/>
        <end position="237"/>
    </location>
</feature>
<feature type="compositionally biased region" description="Acidic residues" evidence="1">
    <location>
        <begin position="462"/>
        <end position="471"/>
    </location>
</feature>
<dbReference type="AlphaFoldDB" id="A0AAJ8MTU8"/>
<organism evidence="2 3">
    <name type="scientific">Kwoniella shandongensis</name>
    <dbReference type="NCBI Taxonomy" id="1734106"/>
    <lineage>
        <taxon>Eukaryota</taxon>
        <taxon>Fungi</taxon>
        <taxon>Dikarya</taxon>
        <taxon>Basidiomycota</taxon>
        <taxon>Agaricomycotina</taxon>
        <taxon>Tremellomycetes</taxon>
        <taxon>Tremellales</taxon>
        <taxon>Cryptococcaceae</taxon>
        <taxon>Kwoniella</taxon>
    </lineage>
</organism>
<feature type="compositionally biased region" description="Low complexity" evidence="1">
    <location>
        <begin position="185"/>
        <end position="206"/>
    </location>
</feature>
<reference evidence="2" key="1">
    <citation type="submission" date="2017-08" db="EMBL/GenBank/DDBJ databases">
        <authorList>
            <person name="Cuomo C."/>
            <person name="Billmyre B."/>
            <person name="Heitman J."/>
        </authorList>
    </citation>
    <scope>NUCLEOTIDE SEQUENCE</scope>
    <source>
        <strain evidence="2">CBS 12478</strain>
    </source>
</reference>
<protein>
    <submittedName>
        <fullName evidence="2">Uncharacterized protein</fullName>
    </submittedName>
</protein>
<proteinExistence type="predicted"/>
<keyword evidence="3" id="KW-1185">Reference proteome</keyword>
<evidence type="ECO:0000313" key="3">
    <source>
        <dbReference type="Proteomes" id="UP000322225"/>
    </source>
</evidence>
<dbReference type="EMBL" id="CP144051">
    <property type="protein sequence ID" value="WWD15895.1"/>
    <property type="molecule type" value="Genomic_DNA"/>
</dbReference>
<feature type="compositionally biased region" description="Low complexity" evidence="1">
    <location>
        <begin position="546"/>
        <end position="584"/>
    </location>
</feature>
<feature type="compositionally biased region" description="Pro residues" evidence="1">
    <location>
        <begin position="595"/>
        <end position="606"/>
    </location>
</feature>
<dbReference type="KEGG" id="ksn:43587135"/>
<sequence length="826" mass="87817">MAPPSPRPSKGHPSPAGGNNGDGGGYINLNRSPLLYTPTQATTPRRLPDALPIPTATQSIPMENIHHSDTQRRSSSSSASPVGAGPSAYRQDKDKRKVRTSAEAYAHAQSLPRRTNGKTDLSSFGNGIASSSGPSSRHHRQQPAAPPVQVEKERGNTTKPIFDWISRKLGTARRATISDIGSSTKLTIPPRLKIPPTTTTTTTTHPHQGRGKAGVVDTSPSSPVHINRRHSRSRSRSRQLDPLTLRRDLSRAESQSIVSFSMRTANTMEREANNPYPSIPILSGGGRARADDQTTMSMSLSYVSRGSRSRSRSSSLRHDNDDDDGEDQDQDQDGENQVGLRVETRRRRSFDGTSTTTSHRKRLLENAADDDASLRPFPPSHPGSPTPSTSFRTRSRSASLLSPPHVSTHGHGGATRAMTVYSTSSGVDERSLVSSEDRAFGEGDSRRGDQVRDGTGEHSDYDNEDNDDEVDSERRRQSRQDSTSTKPTTCISFDSSGEIAHIAQVPSTPITLHTPILGNTVTVVSSPATPAAVNPPFRPCFSIATTTTTETPNTPVTSLFSSTPTSPASPNSAALPSHPLLSLTQAPKHSAPHPIHNPHPSSPPDPNASTLTLASSTFALIPPPAPPSTIGGTSYTSPPSIHRLRDVSGGANARPTSLVTSPSITWAPTPDAVGGDHRPGSMHEPNGSIHHLSMGPPSLSMSWRGQWVGGRGGVADRDASVRALRRQGSWESYESGWSWRGLGAPVPVPVAEGFRNSMISPIGWTAGGEQDGQLIMSSGTSQRSLYKESHLATATTKGEVEDEDEIGSGGGAGSRIESPVGVAIAA</sequence>